<dbReference type="InterPro" id="IPR036962">
    <property type="entry name" value="Glyco_hydro_3_N_sf"/>
</dbReference>
<comment type="subcellular location">
    <subcellularLocation>
        <location evidence="2">Secreted</location>
    </subcellularLocation>
</comment>
<evidence type="ECO:0000256" key="8">
    <source>
        <dbReference type="ARBA" id="ARBA00023295"/>
    </source>
</evidence>
<evidence type="ECO:0000256" key="10">
    <source>
        <dbReference type="ARBA" id="ARBA00039579"/>
    </source>
</evidence>
<dbReference type="InterPro" id="IPR026891">
    <property type="entry name" value="Fn3-like"/>
</dbReference>
<feature type="signal peptide" evidence="14">
    <location>
        <begin position="1"/>
        <end position="24"/>
    </location>
</feature>
<feature type="domain" description="Fibronectin type III-like" evidence="15">
    <location>
        <begin position="630"/>
        <end position="699"/>
    </location>
</feature>
<dbReference type="SUPFAM" id="SSF51445">
    <property type="entry name" value="(Trans)glycosidases"/>
    <property type="match status" value="1"/>
</dbReference>
<evidence type="ECO:0000259" key="15">
    <source>
        <dbReference type="SMART" id="SM01217"/>
    </source>
</evidence>
<dbReference type="AlphaFoldDB" id="A9URG4"/>
<dbReference type="FunFam" id="3.40.50.1700:FF:000052">
    <property type="entry name" value="Predicted protein"/>
    <property type="match status" value="1"/>
</dbReference>
<name>A9URG4_MONBE</name>
<organism evidence="16 17">
    <name type="scientific">Monosiga brevicollis</name>
    <name type="common">Choanoflagellate</name>
    <dbReference type="NCBI Taxonomy" id="81824"/>
    <lineage>
        <taxon>Eukaryota</taxon>
        <taxon>Choanoflagellata</taxon>
        <taxon>Craspedida</taxon>
        <taxon>Salpingoecidae</taxon>
        <taxon>Monosiga</taxon>
    </lineage>
</organism>
<dbReference type="STRING" id="81824.A9URG4"/>
<keyword evidence="8" id="KW-0326">Glycosidase</keyword>
<evidence type="ECO:0000313" key="16">
    <source>
        <dbReference type="EMBL" id="EDQ91918.1"/>
    </source>
</evidence>
<dbReference type="Gene3D" id="3.20.20.300">
    <property type="entry name" value="Glycoside hydrolase, family 3, N-terminal domain"/>
    <property type="match status" value="1"/>
</dbReference>
<dbReference type="Gene3D" id="3.50.50.60">
    <property type="entry name" value="FAD/NAD(P)-binding domain"/>
    <property type="match status" value="1"/>
</dbReference>
<dbReference type="Pfam" id="PF00933">
    <property type="entry name" value="Glyco_hydro_3"/>
    <property type="match status" value="1"/>
</dbReference>
<feature type="chain" id="PRO_5002744382" description="Probable beta-glucosidase G" evidence="14">
    <location>
        <begin position="25"/>
        <end position="1012"/>
    </location>
</feature>
<dbReference type="SUPFAM" id="SSF51905">
    <property type="entry name" value="FAD/NAD(P)-binding domain"/>
    <property type="match status" value="1"/>
</dbReference>
<evidence type="ECO:0000256" key="3">
    <source>
        <dbReference type="ARBA" id="ARBA00005336"/>
    </source>
</evidence>
<evidence type="ECO:0000256" key="1">
    <source>
        <dbReference type="ARBA" id="ARBA00000448"/>
    </source>
</evidence>
<dbReference type="PANTHER" id="PTHR42715">
    <property type="entry name" value="BETA-GLUCOSIDASE"/>
    <property type="match status" value="1"/>
</dbReference>
<proteinExistence type="inferred from homology"/>
<evidence type="ECO:0000256" key="6">
    <source>
        <dbReference type="ARBA" id="ARBA00022729"/>
    </source>
</evidence>
<evidence type="ECO:0000256" key="5">
    <source>
        <dbReference type="ARBA" id="ARBA00022525"/>
    </source>
</evidence>
<dbReference type="InterPro" id="IPR001764">
    <property type="entry name" value="Glyco_hydro_3_N"/>
</dbReference>
<evidence type="ECO:0000256" key="2">
    <source>
        <dbReference type="ARBA" id="ARBA00004613"/>
    </source>
</evidence>
<dbReference type="RefSeq" id="XP_001743204.1">
    <property type="nucleotide sequence ID" value="XM_001743152.1"/>
</dbReference>
<evidence type="ECO:0000256" key="9">
    <source>
        <dbReference type="ARBA" id="ARBA00024983"/>
    </source>
</evidence>
<dbReference type="GO" id="GO:0009251">
    <property type="term" value="P:glucan catabolic process"/>
    <property type="evidence" value="ECO:0000318"/>
    <property type="project" value="GO_Central"/>
</dbReference>
<dbReference type="InterPro" id="IPR050288">
    <property type="entry name" value="Cellulose_deg_GH3"/>
</dbReference>
<dbReference type="KEGG" id="mbr:MONBRDRAFT_23194"/>
<dbReference type="InterPro" id="IPR036188">
    <property type="entry name" value="FAD/NAD-bd_sf"/>
</dbReference>
<dbReference type="EC" id="3.2.1.21" evidence="4"/>
<dbReference type="Proteomes" id="UP000001357">
    <property type="component" value="Unassembled WGS sequence"/>
</dbReference>
<dbReference type="PANTHER" id="PTHR42715:SF12">
    <property type="entry name" value="BETA-GLUCOSIDASE G-RELATED"/>
    <property type="match status" value="1"/>
</dbReference>
<dbReference type="SMART" id="SM01217">
    <property type="entry name" value="Fn3_like"/>
    <property type="match status" value="1"/>
</dbReference>
<dbReference type="GO" id="GO:0008422">
    <property type="term" value="F:beta-glucosidase activity"/>
    <property type="evidence" value="ECO:0000318"/>
    <property type="project" value="GO_Central"/>
</dbReference>
<dbReference type="PRINTS" id="PR00133">
    <property type="entry name" value="GLHYDRLASE3"/>
</dbReference>
<keyword evidence="5" id="KW-0964">Secreted</keyword>
<dbReference type="InterPro" id="IPR017853">
    <property type="entry name" value="GH"/>
</dbReference>
<protein>
    <recommendedName>
        <fullName evidence="10">Probable beta-glucosidase G</fullName>
        <ecNumber evidence="4">3.2.1.21</ecNumber>
    </recommendedName>
    <alternativeName>
        <fullName evidence="11">Beta-D-glucoside glucohydrolase G</fullName>
    </alternativeName>
    <alternativeName>
        <fullName evidence="12">Cellobiase G</fullName>
    </alternativeName>
    <alternativeName>
        <fullName evidence="13">Gentiobiase G</fullName>
    </alternativeName>
</protein>
<dbReference type="EMBL" id="CH991544">
    <property type="protein sequence ID" value="EDQ91918.1"/>
    <property type="molecule type" value="Genomic_DNA"/>
</dbReference>
<dbReference type="SUPFAM" id="SSF52279">
    <property type="entry name" value="Beta-D-glucan exohydrolase, C-terminal domain"/>
    <property type="match status" value="1"/>
</dbReference>
<dbReference type="Gene3D" id="3.40.50.1700">
    <property type="entry name" value="Glycoside hydrolase family 3 C-terminal domain"/>
    <property type="match status" value="1"/>
</dbReference>
<dbReference type="eggNOG" id="KOG2852">
    <property type="taxonomic scope" value="Eukaryota"/>
</dbReference>
<dbReference type="GeneID" id="5888624"/>
<dbReference type="InParanoid" id="A9URG4"/>
<evidence type="ECO:0000256" key="7">
    <source>
        <dbReference type="ARBA" id="ARBA00022801"/>
    </source>
</evidence>
<dbReference type="Pfam" id="PF01266">
    <property type="entry name" value="DAO"/>
    <property type="match status" value="1"/>
</dbReference>
<evidence type="ECO:0000256" key="11">
    <source>
        <dbReference type="ARBA" id="ARBA00041276"/>
    </source>
</evidence>
<dbReference type="Pfam" id="PF01915">
    <property type="entry name" value="Glyco_hydro_3_C"/>
    <property type="match status" value="1"/>
</dbReference>
<evidence type="ECO:0000256" key="13">
    <source>
        <dbReference type="ARBA" id="ARBA00041808"/>
    </source>
</evidence>
<evidence type="ECO:0000313" key="17">
    <source>
        <dbReference type="Proteomes" id="UP000001357"/>
    </source>
</evidence>
<evidence type="ECO:0000256" key="12">
    <source>
        <dbReference type="ARBA" id="ARBA00041601"/>
    </source>
</evidence>
<dbReference type="Gene3D" id="2.60.40.10">
    <property type="entry name" value="Immunoglobulins"/>
    <property type="match status" value="1"/>
</dbReference>
<dbReference type="InterPro" id="IPR002772">
    <property type="entry name" value="Glyco_hydro_3_C"/>
</dbReference>
<gene>
    <name evidence="16" type="ORF">MONBRDRAFT_23194</name>
</gene>
<dbReference type="OMA" id="VVMESWI"/>
<evidence type="ECO:0000256" key="4">
    <source>
        <dbReference type="ARBA" id="ARBA00012744"/>
    </source>
</evidence>
<feature type="non-terminal residue" evidence="16">
    <location>
        <position position="1012"/>
    </location>
</feature>
<keyword evidence="17" id="KW-1185">Reference proteome</keyword>
<dbReference type="Gene3D" id="3.30.9.10">
    <property type="entry name" value="D-Amino Acid Oxidase, subunit A, domain 2"/>
    <property type="match status" value="1"/>
</dbReference>
<dbReference type="InterPro" id="IPR036881">
    <property type="entry name" value="Glyco_hydro_3_C_sf"/>
</dbReference>
<keyword evidence="7" id="KW-0378">Hydrolase</keyword>
<dbReference type="InterPro" id="IPR013783">
    <property type="entry name" value="Ig-like_fold"/>
</dbReference>
<keyword evidence="6 14" id="KW-0732">Signal</keyword>
<comment type="catalytic activity">
    <reaction evidence="1">
        <text>Hydrolysis of terminal, non-reducing beta-D-glucosyl residues with release of beta-D-glucose.</text>
        <dbReference type="EC" id="3.2.1.21"/>
    </reaction>
</comment>
<reference evidence="16 17" key="1">
    <citation type="journal article" date="2008" name="Nature">
        <title>The genome of the choanoflagellate Monosiga brevicollis and the origin of metazoans.</title>
        <authorList>
            <consortium name="JGI Sequencing"/>
            <person name="King N."/>
            <person name="Westbrook M.J."/>
            <person name="Young S.L."/>
            <person name="Kuo A."/>
            <person name="Abedin M."/>
            <person name="Chapman J."/>
            <person name="Fairclough S."/>
            <person name="Hellsten U."/>
            <person name="Isogai Y."/>
            <person name="Letunic I."/>
            <person name="Marr M."/>
            <person name="Pincus D."/>
            <person name="Putnam N."/>
            <person name="Rokas A."/>
            <person name="Wright K.J."/>
            <person name="Zuzow R."/>
            <person name="Dirks W."/>
            <person name="Good M."/>
            <person name="Goodstein D."/>
            <person name="Lemons D."/>
            <person name="Li W."/>
            <person name="Lyons J.B."/>
            <person name="Morris A."/>
            <person name="Nichols S."/>
            <person name="Richter D.J."/>
            <person name="Salamov A."/>
            <person name="Bork P."/>
            <person name="Lim W.A."/>
            <person name="Manning G."/>
            <person name="Miller W.T."/>
            <person name="McGinnis W."/>
            <person name="Shapiro H."/>
            <person name="Tjian R."/>
            <person name="Grigoriev I.V."/>
            <person name="Rokhsar D."/>
        </authorList>
    </citation>
    <scope>NUCLEOTIDE SEQUENCE [LARGE SCALE GENOMIC DNA]</scope>
    <source>
        <strain evidence="17">MX1 / ATCC 50154</strain>
    </source>
</reference>
<comment type="function">
    <text evidence="9">Beta-glucosidases are one of a number of cellulolytic enzymes involved in the degradation of cellulosic biomass. Catalyzes the last step releasing glucose from the inhibitory cellobiose.</text>
</comment>
<dbReference type="GO" id="GO:0005576">
    <property type="term" value="C:extracellular region"/>
    <property type="evidence" value="ECO:0007669"/>
    <property type="project" value="UniProtKB-SubCell"/>
</dbReference>
<sequence>MAERRAWLACVVGILVGLVVVSSGEPQPWMNVEEDPTTRAEKLMQEMTLAEKIAMLHGYSGTSQNYNYTGFVVPNDRLKIPALQLNDGPQGFRATNNGYDRTTTAWPSGLTMAASWDVAMLSKWGEGMGAEFAAKGANVQLGPGLCVARVPVNGRNFEYLSGEDPFLGYTLVQPVIQGIQSQGVIANAKHYVNNNQETKRTTVSENVDERTRFEIYYPPFEGAINADVGSFMCSYNKINSAWSCENNETLNTDLKHRLNPDNKRFWVMSDWGATHSTSIDKGLDQEMPGDSHMGDTLADMVSNGTVPMALINASVLNILTPMFSVGLFDKPNTGAFSNNVTSDAHNQLARELAGNCHVLLQNENKVLPLNAGTANTTYLIVGAQAWNQTIVAGGGSGHVDIPYMVTPLDAFKTALGFGPTRNNQAGQKDCVVENQCVIYLDGSDTDMVASTAAEVDYVLAFVATTSHEGADRANLSLAGGQDEFIIAAASHSDKVVVIVTTPGAILMPWSADVASIVVNFMPGQEGANAAADVLFGTVNPSGKLPLTMPNVENEVGFTERQYPGLDDAAEAYYDERLLIGYRWYDAHGIEPRFPFGHGLSYAAFKYDNLTVSKDEVAFKLTNIAEDYGGEVVQLYLGFPSSAGEPPKQLKGFTKVFLHAFAEAEVKLPLRSRDRSVWDASTHSWSEVSGEFQLACRGAKVTLIERTGVACAASGKAGGFLARDWCNGGPLESLARRSFDLHEQLAAAHGNPWEYRRLRTVGINVLKSAGRPSPAVPWLDGGADGKTENMGSTENTAQVTPGLFTRKMVELAQEHGARVRVETVIGLSYREGLAEVCGVQLATGEAVPADAVLLCMGPWSGQCREWVRAITAPRIGGEKAHSIVVQPGPRADIDGTAVFINYTRRGKMQNPEIYPRPDGSVYMCGGTHAHTPLPANSADVVPTEGIGAELKEIMDACSSALQDAEVTVVQACYLPMPDSGVPFIGPLQKGLFMAAGHTCWGILNGPATGEAMA</sequence>
<accession>A9URG4</accession>
<comment type="similarity">
    <text evidence="3">Belongs to the glycosyl hydrolase 3 family.</text>
</comment>
<evidence type="ECO:0000256" key="14">
    <source>
        <dbReference type="SAM" id="SignalP"/>
    </source>
</evidence>
<dbReference type="InterPro" id="IPR006076">
    <property type="entry name" value="FAD-dep_OxRdtase"/>
</dbReference>